<name>A0ABY4PE04_9LACO</name>
<comment type="similarity">
    <text evidence="3">Belongs to the ScpA family.</text>
</comment>
<dbReference type="RefSeq" id="WP_249512909.1">
    <property type="nucleotide sequence ID" value="NZ_CP093365.1"/>
</dbReference>
<evidence type="ECO:0000256" key="4">
    <source>
        <dbReference type="SAM" id="Coils"/>
    </source>
</evidence>
<evidence type="ECO:0000313" key="6">
    <source>
        <dbReference type="Proteomes" id="UP000831947"/>
    </source>
</evidence>
<proteinExistence type="inferred from homology"/>
<dbReference type="Gene3D" id="6.10.250.2410">
    <property type="match status" value="1"/>
</dbReference>
<gene>
    <name evidence="3" type="primary">scpA</name>
    <name evidence="5" type="ORF">MOO47_00545</name>
</gene>
<sequence>MEQLELVLTDFQGPLDLLLHLIRRSQINIYDIPIAQITQQYLDYLHQMQTLKLDIAGDYLVMASTLMRIKSQMLVPQTNFVEEEEVFVKEDDPRSDLVAQLLTYQTYKSVTVTLRQLEEQRQQMAAKNMSLETVSKVVKLKPGVRIANDLAVTMVELLNRQQKVVDKPQISGEKITIEQAQIEIIQQLQSKHSTTFTKLLTDLASVEEVVTKFMGLLELIKSQVLTAQQLNYRADIMVELRS</sequence>
<dbReference type="InterPro" id="IPR003768">
    <property type="entry name" value="ScpA"/>
</dbReference>
<dbReference type="PANTHER" id="PTHR33969:SF2">
    <property type="entry name" value="SEGREGATION AND CONDENSATION PROTEIN A"/>
    <property type="match status" value="1"/>
</dbReference>
<evidence type="ECO:0000256" key="2">
    <source>
        <dbReference type="ARBA" id="ARBA00044777"/>
    </source>
</evidence>
<dbReference type="EMBL" id="CP093365">
    <property type="protein sequence ID" value="UQS83724.1"/>
    <property type="molecule type" value="Genomic_DNA"/>
</dbReference>
<reference evidence="5 6" key="1">
    <citation type="journal article" date="2022" name="Int. J. Syst. Evol. Microbiol.">
        <title>Apilactobacillus apisilvae sp. nov., Nicolia spurrieriana gen. nov. sp. nov., Bombilactobacillus folatiphilus sp. nov. and Bombilactobacillus thymidiniphilus sp. nov., four new lactic acid bacterial isolates from stingless bees Tetragonula carbonaria and Austroplebeia australis.</title>
        <authorList>
            <person name="Oliphant S.A."/>
            <person name="Watson-Haigh N.S."/>
            <person name="Sumby K.M."/>
            <person name="Gardner J."/>
            <person name="Groom S."/>
            <person name="Jiranek V."/>
        </authorList>
    </citation>
    <scope>NUCLEOTIDE SEQUENCE [LARGE SCALE GENOMIC DNA]</scope>
    <source>
        <strain evidence="5 6">SG4_A1</strain>
    </source>
</reference>
<evidence type="ECO:0000256" key="1">
    <source>
        <dbReference type="ARBA" id="ARBA00022829"/>
    </source>
</evidence>
<keyword evidence="1 3" id="KW-0159">Chromosome partition</keyword>
<accession>A0ABY4PE04</accession>
<keyword evidence="3" id="KW-0131">Cell cycle</keyword>
<feature type="coiled-coil region" evidence="4">
    <location>
        <begin position="107"/>
        <end position="134"/>
    </location>
</feature>
<keyword evidence="3" id="KW-0132">Cell division</keyword>
<comment type="subunit">
    <text evidence="3">Component of a cohesin-like complex composed of ScpA, ScpB and the Smc homodimer, in which ScpA and ScpB bind to the head domain of Smc. The presence of the three proteins is required for the association of the complex with DNA.</text>
</comment>
<protein>
    <recommendedName>
        <fullName evidence="2 3">Segregation and condensation protein A</fullName>
    </recommendedName>
</protein>
<keyword evidence="3" id="KW-0963">Cytoplasm</keyword>
<comment type="subcellular location">
    <subcellularLocation>
        <location evidence="3">Cytoplasm</location>
    </subcellularLocation>
    <text evidence="3">Associated with two foci at the outer edges of the nucleoid region in young cells, and at four foci within both cell halves in older cells.</text>
</comment>
<keyword evidence="4" id="KW-0175">Coiled coil</keyword>
<dbReference type="HAMAP" id="MF_01805">
    <property type="entry name" value="ScpA"/>
    <property type="match status" value="1"/>
</dbReference>
<dbReference type="Proteomes" id="UP000831947">
    <property type="component" value="Chromosome"/>
</dbReference>
<evidence type="ECO:0000256" key="3">
    <source>
        <dbReference type="HAMAP-Rule" id="MF_01805"/>
    </source>
</evidence>
<dbReference type="PANTHER" id="PTHR33969">
    <property type="entry name" value="SEGREGATION AND CONDENSATION PROTEIN A"/>
    <property type="match status" value="1"/>
</dbReference>
<organism evidence="5 6">
    <name type="scientific">Bombilactobacillus thymidiniphilus</name>
    <dbReference type="NCBI Taxonomy" id="2923363"/>
    <lineage>
        <taxon>Bacteria</taxon>
        <taxon>Bacillati</taxon>
        <taxon>Bacillota</taxon>
        <taxon>Bacilli</taxon>
        <taxon>Lactobacillales</taxon>
        <taxon>Lactobacillaceae</taxon>
        <taxon>Bombilactobacillus</taxon>
    </lineage>
</organism>
<comment type="function">
    <text evidence="3">Participates in chromosomal partition during cell division. May act via the formation of a condensin-like complex containing Smc and ScpB that pull DNA away from mid-cell into both cell halves.</text>
</comment>
<keyword evidence="6" id="KW-1185">Reference proteome</keyword>
<evidence type="ECO:0000313" key="5">
    <source>
        <dbReference type="EMBL" id="UQS83724.1"/>
    </source>
</evidence>
<dbReference type="Pfam" id="PF02616">
    <property type="entry name" value="SMC_ScpA"/>
    <property type="match status" value="1"/>
</dbReference>